<reference evidence="2" key="1">
    <citation type="journal article" date="2019" name="Int. J. Syst. Evol. Microbiol.">
        <title>The Global Catalogue of Microorganisms (GCM) 10K type strain sequencing project: providing services to taxonomists for standard genome sequencing and annotation.</title>
        <authorList>
            <consortium name="The Broad Institute Genomics Platform"/>
            <consortium name="The Broad Institute Genome Sequencing Center for Infectious Disease"/>
            <person name="Wu L."/>
            <person name="Ma J."/>
        </authorList>
    </citation>
    <scope>NUCLEOTIDE SEQUENCE [LARGE SCALE GENOMIC DNA]</scope>
    <source>
        <strain evidence="2">JCM 3272</strain>
    </source>
</reference>
<dbReference type="Proteomes" id="UP001501444">
    <property type="component" value="Unassembled WGS sequence"/>
</dbReference>
<dbReference type="EMBL" id="BAAARV010000006">
    <property type="protein sequence ID" value="GAA2332046.1"/>
    <property type="molecule type" value="Genomic_DNA"/>
</dbReference>
<sequence>MRFGGEGVELAAARRNAVWVPYRAVLSVQVRWMWPLSVLNVFVGLGDESQVELFDRGGRRPLRRQKGKRLRFSLPLAGLGASAATVRSELRSRHLAE</sequence>
<organism evidence="1 2">
    <name type="scientific">Dactylosporangium salmoneum</name>
    <dbReference type="NCBI Taxonomy" id="53361"/>
    <lineage>
        <taxon>Bacteria</taxon>
        <taxon>Bacillati</taxon>
        <taxon>Actinomycetota</taxon>
        <taxon>Actinomycetes</taxon>
        <taxon>Micromonosporales</taxon>
        <taxon>Micromonosporaceae</taxon>
        <taxon>Dactylosporangium</taxon>
    </lineage>
</organism>
<name>A0ABP5SIH6_9ACTN</name>
<accession>A0ABP5SIH6</accession>
<evidence type="ECO:0000313" key="1">
    <source>
        <dbReference type="EMBL" id="GAA2332046.1"/>
    </source>
</evidence>
<protein>
    <submittedName>
        <fullName evidence="1">Uncharacterized protein</fullName>
    </submittedName>
</protein>
<comment type="caution">
    <text evidence="1">The sequence shown here is derived from an EMBL/GenBank/DDBJ whole genome shotgun (WGS) entry which is preliminary data.</text>
</comment>
<gene>
    <name evidence="1" type="ORF">GCM10010170_010870</name>
</gene>
<keyword evidence="2" id="KW-1185">Reference proteome</keyword>
<evidence type="ECO:0000313" key="2">
    <source>
        <dbReference type="Proteomes" id="UP001501444"/>
    </source>
</evidence>
<proteinExistence type="predicted"/>